<name>A0A1B6KLV3_9HEMI</name>
<gene>
    <name evidence="1" type="ORF">g.9438</name>
</gene>
<accession>A0A1B6KLV3</accession>
<dbReference type="AlphaFoldDB" id="A0A1B6KLV3"/>
<protein>
    <submittedName>
        <fullName evidence="1">Uncharacterized protein</fullName>
    </submittedName>
</protein>
<proteinExistence type="predicted"/>
<dbReference type="EMBL" id="GEBQ01027548">
    <property type="protein sequence ID" value="JAT12429.1"/>
    <property type="molecule type" value="Transcribed_RNA"/>
</dbReference>
<reference evidence="1" key="1">
    <citation type="submission" date="2015-11" db="EMBL/GenBank/DDBJ databases">
        <title>De novo transcriptome assembly of four potential Pierce s Disease insect vectors from Arizona vineyards.</title>
        <authorList>
            <person name="Tassone E.E."/>
        </authorList>
    </citation>
    <scope>NUCLEOTIDE SEQUENCE</scope>
</reference>
<organism evidence="1">
    <name type="scientific">Graphocephala atropunctata</name>
    <dbReference type="NCBI Taxonomy" id="36148"/>
    <lineage>
        <taxon>Eukaryota</taxon>
        <taxon>Metazoa</taxon>
        <taxon>Ecdysozoa</taxon>
        <taxon>Arthropoda</taxon>
        <taxon>Hexapoda</taxon>
        <taxon>Insecta</taxon>
        <taxon>Pterygota</taxon>
        <taxon>Neoptera</taxon>
        <taxon>Paraneoptera</taxon>
        <taxon>Hemiptera</taxon>
        <taxon>Auchenorrhyncha</taxon>
        <taxon>Membracoidea</taxon>
        <taxon>Cicadellidae</taxon>
        <taxon>Cicadellinae</taxon>
        <taxon>Cicadellini</taxon>
        <taxon>Graphocephala</taxon>
    </lineage>
</organism>
<evidence type="ECO:0000313" key="1">
    <source>
        <dbReference type="EMBL" id="JAT12429.1"/>
    </source>
</evidence>
<sequence length="181" mass="20086">MFLHSDNKSETNGVDLSICVHVANGDSVVDVDNVDVLSRFYLPLCSREVKVREAALAEIEHRLDQWLHEDCSSPTQNGSSVANGAGDYWQLVTLHVPTLLRLSESCPFPDVRAKCAQILQTVSEKGFLVPFKTTGQGASSFIPTFEVLRLKPTIMFSRSKAETKIMRKLSSLKRTATISLF</sequence>